<keyword evidence="5" id="KW-1185">Reference proteome</keyword>
<proteinExistence type="predicted"/>
<accession>A0A5K7Z862</accession>
<evidence type="ECO:0000256" key="1">
    <source>
        <dbReference type="PROSITE-ProRule" id="PRU00339"/>
    </source>
</evidence>
<evidence type="ECO:0000256" key="3">
    <source>
        <dbReference type="SAM" id="SignalP"/>
    </source>
</evidence>
<dbReference type="RefSeq" id="WP_155305677.1">
    <property type="nucleotide sequence ID" value="NZ_AP021875.1"/>
</dbReference>
<dbReference type="Gene3D" id="2.30.30.40">
    <property type="entry name" value="SH3 Domains"/>
    <property type="match status" value="1"/>
</dbReference>
<feature type="signal peptide" evidence="3">
    <location>
        <begin position="1"/>
        <end position="23"/>
    </location>
</feature>
<dbReference type="Gene3D" id="1.25.40.10">
    <property type="entry name" value="Tetratricopeptide repeat domain"/>
    <property type="match status" value="1"/>
</dbReference>
<evidence type="ECO:0000313" key="4">
    <source>
        <dbReference type="EMBL" id="BBO76875.1"/>
    </source>
</evidence>
<reference evidence="4 5" key="1">
    <citation type="submission" date="2019-11" db="EMBL/GenBank/DDBJ databases">
        <title>Comparative genomics of hydrocarbon-degrading Desulfosarcina strains.</title>
        <authorList>
            <person name="Watanabe M."/>
            <person name="Kojima H."/>
            <person name="Fukui M."/>
        </authorList>
    </citation>
    <scope>NUCLEOTIDE SEQUENCE [LARGE SCALE GENOMIC DNA]</scope>
    <source>
        <strain evidence="4 5">PP31</strain>
    </source>
</reference>
<dbReference type="InterPro" id="IPR011990">
    <property type="entry name" value="TPR-like_helical_dom_sf"/>
</dbReference>
<sequence>MKRWLTTAIGLLVLLSLATGVPASERARTFMAGIDAYGQGDWPAAIEAFEHLAEEGIDSGPLCYNLGNAYLKNGDLGHALLWYERALKRTPDDPDLRFNYDYALTLTKDEQGEQTSPLLRILFFWKYQLNPETIRWIALALNGVLWLSLAVLVIRKKHLLRPSILLIAAATLLFSATAVFNYFEAARIRHAVILPAQVSVRSGFTDSATQLFVLHAGTKVRVERQSEDYLLIQYTEDKIGWVKRSDAGII</sequence>
<keyword evidence="2" id="KW-0812">Transmembrane</keyword>
<name>A0A5K7Z862_9BACT</name>
<dbReference type="Pfam" id="PF13432">
    <property type="entry name" value="TPR_16"/>
    <property type="match status" value="1"/>
</dbReference>
<dbReference type="OrthoDB" id="5240474at2"/>
<dbReference type="PROSITE" id="PS50005">
    <property type="entry name" value="TPR"/>
    <property type="match status" value="1"/>
</dbReference>
<dbReference type="EMBL" id="AP021875">
    <property type="protein sequence ID" value="BBO76875.1"/>
    <property type="molecule type" value="Genomic_DNA"/>
</dbReference>
<keyword evidence="2" id="KW-1133">Transmembrane helix</keyword>
<dbReference type="AlphaFoldDB" id="A0A5K7Z862"/>
<feature type="repeat" description="TPR" evidence="1">
    <location>
        <begin position="60"/>
        <end position="93"/>
    </location>
</feature>
<dbReference type="KEGG" id="dwd:DSCW_42920"/>
<evidence type="ECO:0000313" key="5">
    <source>
        <dbReference type="Proteomes" id="UP000427769"/>
    </source>
</evidence>
<dbReference type="SMART" id="SM00028">
    <property type="entry name" value="TPR"/>
    <property type="match status" value="1"/>
</dbReference>
<keyword evidence="3" id="KW-0732">Signal</keyword>
<dbReference type="Proteomes" id="UP000427769">
    <property type="component" value="Chromosome"/>
</dbReference>
<gene>
    <name evidence="4" type="primary">batE</name>
    <name evidence="4" type="ORF">DSCW_42920</name>
</gene>
<feature type="transmembrane region" description="Helical" evidence="2">
    <location>
        <begin position="133"/>
        <end position="152"/>
    </location>
</feature>
<feature type="chain" id="PRO_5024294184" evidence="3">
    <location>
        <begin position="24"/>
        <end position="250"/>
    </location>
</feature>
<dbReference type="SUPFAM" id="SSF48452">
    <property type="entry name" value="TPR-like"/>
    <property type="match status" value="1"/>
</dbReference>
<feature type="transmembrane region" description="Helical" evidence="2">
    <location>
        <begin position="164"/>
        <end position="183"/>
    </location>
</feature>
<keyword evidence="1" id="KW-0802">TPR repeat</keyword>
<protein>
    <submittedName>
        <fullName evidence="4">BatE protein</fullName>
    </submittedName>
</protein>
<evidence type="ECO:0000256" key="2">
    <source>
        <dbReference type="SAM" id="Phobius"/>
    </source>
</evidence>
<dbReference type="InterPro" id="IPR019734">
    <property type="entry name" value="TPR_rpt"/>
</dbReference>
<organism evidence="4 5">
    <name type="scientific">Desulfosarcina widdelii</name>
    <dbReference type="NCBI Taxonomy" id="947919"/>
    <lineage>
        <taxon>Bacteria</taxon>
        <taxon>Pseudomonadati</taxon>
        <taxon>Thermodesulfobacteriota</taxon>
        <taxon>Desulfobacteria</taxon>
        <taxon>Desulfobacterales</taxon>
        <taxon>Desulfosarcinaceae</taxon>
        <taxon>Desulfosarcina</taxon>
    </lineage>
</organism>
<keyword evidence="2" id="KW-0472">Membrane</keyword>